<comment type="caution">
    <text evidence="2">The sequence shown here is derived from an EMBL/GenBank/DDBJ whole genome shotgun (WGS) entry which is preliminary data.</text>
</comment>
<organism evidence="2 3">
    <name type="scientific">Aurantiacibacter xanthus</name>
    <dbReference type="NCBI Taxonomy" id="1784712"/>
    <lineage>
        <taxon>Bacteria</taxon>
        <taxon>Pseudomonadati</taxon>
        <taxon>Pseudomonadota</taxon>
        <taxon>Alphaproteobacteria</taxon>
        <taxon>Sphingomonadales</taxon>
        <taxon>Erythrobacteraceae</taxon>
        <taxon>Aurantiacibacter</taxon>
    </lineage>
</organism>
<reference evidence="2 3" key="1">
    <citation type="submission" date="2018-08" db="EMBL/GenBank/DDBJ databases">
        <title>Erythrobacter zhengii sp.nov., a bacterium isolated from deep-sea sediment.</title>
        <authorList>
            <person name="Fang C."/>
            <person name="Wu Y.-H."/>
            <person name="Sun C."/>
            <person name="Wang H."/>
            <person name="Cheng H."/>
            <person name="Meng F.-X."/>
            <person name="Wang C.-S."/>
            <person name="Xu X.-W."/>
        </authorList>
    </citation>
    <scope>NUCLEOTIDE SEQUENCE [LARGE SCALE GENOMIC DNA]</scope>
    <source>
        <strain evidence="2 3">CCTCC AB 2015396</strain>
    </source>
</reference>
<dbReference type="EMBL" id="QXFM01000049">
    <property type="protein sequence ID" value="RIV90101.1"/>
    <property type="molecule type" value="Genomic_DNA"/>
</dbReference>
<protein>
    <submittedName>
        <fullName evidence="2">Uncharacterized protein</fullName>
    </submittedName>
</protein>
<dbReference type="OrthoDB" id="7429180at2"/>
<feature type="region of interest" description="Disordered" evidence="1">
    <location>
        <begin position="1"/>
        <end position="25"/>
    </location>
</feature>
<evidence type="ECO:0000256" key="1">
    <source>
        <dbReference type="SAM" id="MobiDB-lite"/>
    </source>
</evidence>
<dbReference type="AlphaFoldDB" id="A0A3A1P9A4"/>
<gene>
    <name evidence="2" type="ORF">D2V17_04840</name>
</gene>
<name>A0A3A1P9A4_9SPHN</name>
<sequence length="111" mass="12231">MFEPKHPFAPDNTGHASESEVQDGLHPVSWGELNARLTAARELRIAFGEEGAGDVASFDAEFARHVAHLHEPAEPDGNNRINHDHSTYGKRADGNTAGRHEDWRPATRGKE</sequence>
<keyword evidence="3" id="KW-1185">Reference proteome</keyword>
<proteinExistence type="predicted"/>
<accession>A0A3A1P9A4</accession>
<dbReference type="Proteomes" id="UP000265366">
    <property type="component" value="Unassembled WGS sequence"/>
</dbReference>
<dbReference type="RefSeq" id="WP_119591971.1">
    <property type="nucleotide sequence ID" value="NZ_QXFM01000049.1"/>
</dbReference>
<evidence type="ECO:0000313" key="2">
    <source>
        <dbReference type="EMBL" id="RIV90101.1"/>
    </source>
</evidence>
<evidence type="ECO:0000313" key="3">
    <source>
        <dbReference type="Proteomes" id="UP000265366"/>
    </source>
</evidence>
<feature type="region of interest" description="Disordered" evidence="1">
    <location>
        <begin position="68"/>
        <end position="111"/>
    </location>
</feature>
<feature type="compositionally biased region" description="Basic and acidic residues" evidence="1">
    <location>
        <begin position="81"/>
        <end position="111"/>
    </location>
</feature>